<dbReference type="InParanoid" id="A0A804MP41"/>
<dbReference type="Gramene" id="Zm00001eb101400_T001">
    <property type="protein sequence ID" value="Zm00001eb101400_P001"/>
    <property type="gene ID" value="Zm00001eb101400"/>
</dbReference>
<evidence type="ECO:0000313" key="2">
    <source>
        <dbReference type="EnsemblPlants" id="Zm00001eb101400_P001"/>
    </source>
</evidence>
<dbReference type="Proteomes" id="UP000007305">
    <property type="component" value="Chromosome 2"/>
</dbReference>
<feature type="region of interest" description="Disordered" evidence="1">
    <location>
        <begin position="59"/>
        <end position="81"/>
    </location>
</feature>
<keyword evidence="3" id="KW-1185">Reference proteome</keyword>
<reference evidence="3" key="1">
    <citation type="submission" date="2015-12" db="EMBL/GenBank/DDBJ databases">
        <title>Update maize B73 reference genome by single molecule sequencing technologies.</title>
        <authorList>
            <consortium name="Maize Genome Sequencing Project"/>
            <person name="Ware D."/>
        </authorList>
    </citation>
    <scope>NUCLEOTIDE SEQUENCE [LARGE SCALE GENOMIC DNA]</scope>
    <source>
        <strain evidence="3">cv. B73</strain>
    </source>
</reference>
<reference evidence="2" key="2">
    <citation type="submission" date="2019-07" db="EMBL/GenBank/DDBJ databases">
        <authorList>
            <person name="Seetharam A."/>
            <person name="Woodhouse M."/>
            <person name="Cannon E."/>
        </authorList>
    </citation>
    <scope>NUCLEOTIDE SEQUENCE [LARGE SCALE GENOMIC DNA]</scope>
    <source>
        <strain evidence="2">cv. B73</strain>
    </source>
</reference>
<accession>A0A804MP41</accession>
<organism evidence="2 3">
    <name type="scientific">Zea mays</name>
    <name type="common">Maize</name>
    <dbReference type="NCBI Taxonomy" id="4577"/>
    <lineage>
        <taxon>Eukaryota</taxon>
        <taxon>Viridiplantae</taxon>
        <taxon>Streptophyta</taxon>
        <taxon>Embryophyta</taxon>
        <taxon>Tracheophyta</taxon>
        <taxon>Spermatophyta</taxon>
        <taxon>Magnoliopsida</taxon>
        <taxon>Liliopsida</taxon>
        <taxon>Poales</taxon>
        <taxon>Poaceae</taxon>
        <taxon>PACMAD clade</taxon>
        <taxon>Panicoideae</taxon>
        <taxon>Andropogonodae</taxon>
        <taxon>Andropogoneae</taxon>
        <taxon>Tripsacinae</taxon>
        <taxon>Zea</taxon>
    </lineage>
</organism>
<reference evidence="2" key="3">
    <citation type="submission" date="2021-05" db="UniProtKB">
        <authorList>
            <consortium name="EnsemblPlants"/>
        </authorList>
    </citation>
    <scope>IDENTIFICATION</scope>
    <source>
        <strain evidence="2">cv. B73</strain>
    </source>
</reference>
<dbReference type="EnsemblPlants" id="Zm00001eb101400_T001">
    <property type="protein sequence ID" value="Zm00001eb101400_P001"/>
    <property type="gene ID" value="Zm00001eb101400"/>
</dbReference>
<name>A0A804MP41_MAIZE</name>
<proteinExistence type="predicted"/>
<protein>
    <submittedName>
        <fullName evidence="2">Uncharacterized protein</fullName>
    </submittedName>
</protein>
<evidence type="ECO:0000256" key="1">
    <source>
        <dbReference type="SAM" id="MobiDB-lite"/>
    </source>
</evidence>
<dbReference type="AlphaFoldDB" id="A0A804MP41"/>
<sequence length="102" mass="11006">PRPSCSSSPTRAWLASSARPQISSLPLPCRLVERVRTKAACANANKDCIEVDRAEASCGLGDGGASSAEEEHREQEQGRSFSFSSFDEEFIGSRLLGDDDDE</sequence>
<evidence type="ECO:0000313" key="3">
    <source>
        <dbReference type="Proteomes" id="UP000007305"/>
    </source>
</evidence>